<evidence type="ECO:0000256" key="9">
    <source>
        <dbReference type="ARBA" id="ARBA00023242"/>
    </source>
</evidence>
<keyword evidence="7" id="KW-0995">Kinetochore</keyword>
<evidence type="ECO:0000256" key="5">
    <source>
        <dbReference type="ARBA" id="ARBA00022618"/>
    </source>
</evidence>
<keyword evidence="11" id="KW-0137">Centromere</keyword>
<feature type="region of interest" description="Disordered" evidence="13">
    <location>
        <begin position="125"/>
        <end position="214"/>
    </location>
</feature>
<feature type="compositionally biased region" description="Basic and acidic residues" evidence="13">
    <location>
        <begin position="189"/>
        <end position="199"/>
    </location>
</feature>
<evidence type="ECO:0000256" key="2">
    <source>
        <dbReference type="ARBA" id="ARBA00004629"/>
    </source>
</evidence>
<dbReference type="GO" id="GO:0000776">
    <property type="term" value="C:kinetochore"/>
    <property type="evidence" value="ECO:0007669"/>
    <property type="project" value="UniProtKB-KW"/>
</dbReference>
<sequence length="464" mass="53140">MKMWIVDDRDDYPEQVYLRSLPVCYGEDLISPPSFYILICSILLETLSSRFANPNESSNMDLPLTLHELVVRLSWRSSTSTRGMYGWSRGLLISSLNMLVRHCHGPRWPFSLSCTVVKTHLEPSRSSCQSYHRESDQRHNHNMLGNSETTERNGNNMPRRRASAKESSQFKARNSIPCEDSETSSNKRKSQEQETHIEEQPTETQNSNPKRRALNRASGYSYSLNPIIRTIEDNNMVYIPNLITLIYMSSSTCCQGHDVVDSTHMGVQPSLESISTQPLNSFSSIENTKLLFNHLIASPLEDLTVPENETSMKKALSILADNLSLFPEEQAKQIVELLFDFPALVHSWREYSRCQMYSQKSSAETEKIRDLLKTSVKDEESLKVRYEELKIKEKELMTQLAAVQKEKAGIAKQRTEKSKQIKDLISSAEEKAAHRNKEECLMKIATTKLNNLSDQWAKLQSFFI</sequence>
<dbReference type="Proteomes" id="UP001627284">
    <property type="component" value="Unassembled WGS sequence"/>
</dbReference>
<evidence type="ECO:0000256" key="6">
    <source>
        <dbReference type="ARBA" id="ARBA00022776"/>
    </source>
</evidence>
<dbReference type="GO" id="GO:0051301">
    <property type="term" value="P:cell division"/>
    <property type="evidence" value="ECO:0007669"/>
    <property type="project" value="UniProtKB-KW"/>
</dbReference>
<evidence type="ECO:0000256" key="10">
    <source>
        <dbReference type="ARBA" id="ARBA00023306"/>
    </source>
</evidence>
<name>A0ABD2RC08_9SOLN</name>
<dbReference type="PANTHER" id="PTHR22142:SF2">
    <property type="entry name" value="KINETOCHORE PROTEIN SPC24"/>
    <property type="match status" value="1"/>
</dbReference>
<evidence type="ECO:0000256" key="4">
    <source>
        <dbReference type="ARBA" id="ARBA00022454"/>
    </source>
</evidence>
<dbReference type="AlphaFoldDB" id="A0ABD2RC08"/>
<gene>
    <name evidence="14" type="ORF">AABB24_036364</name>
</gene>
<evidence type="ECO:0000256" key="7">
    <source>
        <dbReference type="ARBA" id="ARBA00022838"/>
    </source>
</evidence>
<reference evidence="14 15" key="1">
    <citation type="submission" date="2024-05" db="EMBL/GenBank/DDBJ databases">
        <title>De novo assembly of an allotetraploid wild potato.</title>
        <authorList>
            <person name="Hosaka A.J."/>
        </authorList>
    </citation>
    <scope>NUCLEOTIDE SEQUENCE [LARGE SCALE GENOMIC DNA]</scope>
    <source>
        <tissue evidence="14">Young leaves</tissue>
    </source>
</reference>
<comment type="subcellular location">
    <subcellularLocation>
        <location evidence="2">Chromosome</location>
        <location evidence="2">Centromere</location>
        <location evidence="2">Kinetochore</location>
    </subcellularLocation>
    <subcellularLocation>
        <location evidence="1">Nucleus</location>
    </subcellularLocation>
</comment>
<keyword evidence="4" id="KW-0158">Chromosome</keyword>
<evidence type="ECO:0000313" key="15">
    <source>
        <dbReference type="Proteomes" id="UP001627284"/>
    </source>
</evidence>
<evidence type="ECO:0000313" key="14">
    <source>
        <dbReference type="EMBL" id="KAL3329225.1"/>
    </source>
</evidence>
<accession>A0ABD2RC08</accession>
<keyword evidence="10" id="KW-0131">Cell cycle</keyword>
<dbReference type="GO" id="GO:0005634">
    <property type="term" value="C:nucleus"/>
    <property type="evidence" value="ECO:0007669"/>
    <property type="project" value="UniProtKB-SubCell"/>
</dbReference>
<feature type="coiled-coil region" evidence="12">
    <location>
        <begin position="379"/>
        <end position="406"/>
    </location>
</feature>
<keyword evidence="5" id="KW-0132">Cell division</keyword>
<evidence type="ECO:0000256" key="13">
    <source>
        <dbReference type="SAM" id="MobiDB-lite"/>
    </source>
</evidence>
<comment type="caution">
    <text evidence="14">The sequence shown here is derived from an EMBL/GenBank/DDBJ whole genome shotgun (WGS) entry which is preliminary data.</text>
</comment>
<keyword evidence="9" id="KW-0539">Nucleus</keyword>
<dbReference type="PANTHER" id="PTHR22142">
    <property type="match status" value="1"/>
</dbReference>
<dbReference type="EMBL" id="JBJKTR010000021">
    <property type="protein sequence ID" value="KAL3329225.1"/>
    <property type="molecule type" value="Genomic_DNA"/>
</dbReference>
<protein>
    <submittedName>
        <fullName evidence="14">Uncharacterized protein</fullName>
    </submittedName>
</protein>
<proteinExistence type="inferred from homology"/>
<feature type="compositionally biased region" description="Polar residues" evidence="13">
    <location>
        <begin position="143"/>
        <end position="156"/>
    </location>
</feature>
<evidence type="ECO:0000256" key="12">
    <source>
        <dbReference type="SAM" id="Coils"/>
    </source>
</evidence>
<evidence type="ECO:0000256" key="11">
    <source>
        <dbReference type="ARBA" id="ARBA00023328"/>
    </source>
</evidence>
<organism evidence="14 15">
    <name type="scientific">Solanum stoloniferum</name>
    <dbReference type="NCBI Taxonomy" id="62892"/>
    <lineage>
        <taxon>Eukaryota</taxon>
        <taxon>Viridiplantae</taxon>
        <taxon>Streptophyta</taxon>
        <taxon>Embryophyta</taxon>
        <taxon>Tracheophyta</taxon>
        <taxon>Spermatophyta</taxon>
        <taxon>Magnoliopsida</taxon>
        <taxon>eudicotyledons</taxon>
        <taxon>Gunneridae</taxon>
        <taxon>Pentapetalae</taxon>
        <taxon>asterids</taxon>
        <taxon>lamiids</taxon>
        <taxon>Solanales</taxon>
        <taxon>Solanaceae</taxon>
        <taxon>Solanoideae</taxon>
        <taxon>Solaneae</taxon>
        <taxon>Solanum</taxon>
    </lineage>
</organism>
<keyword evidence="8 12" id="KW-0175">Coiled coil</keyword>
<dbReference type="InterPro" id="IPR013252">
    <property type="entry name" value="Ndc80_Spc24"/>
</dbReference>
<keyword evidence="6" id="KW-0498">Mitosis</keyword>
<evidence type="ECO:0000256" key="1">
    <source>
        <dbReference type="ARBA" id="ARBA00004123"/>
    </source>
</evidence>
<evidence type="ECO:0000256" key="8">
    <source>
        <dbReference type="ARBA" id="ARBA00023054"/>
    </source>
</evidence>
<evidence type="ECO:0000256" key="3">
    <source>
        <dbReference type="ARBA" id="ARBA00007804"/>
    </source>
</evidence>
<keyword evidence="15" id="KW-1185">Reference proteome</keyword>
<comment type="similarity">
    <text evidence="3">Belongs to the SPC24 family.</text>
</comment>